<dbReference type="Gene3D" id="3.40.50.1970">
    <property type="match status" value="1"/>
</dbReference>
<proteinExistence type="predicted"/>
<evidence type="ECO:0000256" key="1">
    <source>
        <dbReference type="ARBA" id="ARBA00023002"/>
    </source>
</evidence>
<name>A0A9Q5HZK6_SANBA</name>
<dbReference type="Pfam" id="PF00465">
    <property type="entry name" value="Fe-ADH"/>
    <property type="match status" value="1"/>
</dbReference>
<comment type="caution">
    <text evidence="4">The sequence shown here is derived from an EMBL/GenBank/DDBJ whole genome shotgun (WGS) entry which is preliminary data.</text>
</comment>
<evidence type="ECO:0000313" key="5">
    <source>
        <dbReference type="Proteomes" id="UP000757232"/>
    </source>
</evidence>
<evidence type="ECO:0000313" key="4">
    <source>
        <dbReference type="EMBL" id="OCB88945.1"/>
    </source>
</evidence>
<dbReference type="InterPro" id="IPR039697">
    <property type="entry name" value="Alcohol_dehydrogenase_Fe"/>
</dbReference>
<dbReference type="InterPro" id="IPR056798">
    <property type="entry name" value="ADH_Fe_C"/>
</dbReference>
<organism evidence="4 5">
    <name type="scientific">Sanghuangporus baumii</name>
    <name type="common">Phellinus baumii</name>
    <dbReference type="NCBI Taxonomy" id="108892"/>
    <lineage>
        <taxon>Eukaryota</taxon>
        <taxon>Fungi</taxon>
        <taxon>Dikarya</taxon>
        <taxon>Basidiomycota</taxon>
        <taxon>Agaricomycotina</taxon>
        <taxon>Agaricomycetes</taxon>
        <taxon>Hymenochaetales</taxon>
        <taxon>Hymenochaetaceae</taxon>
        <taxon>Sanghuangporus</taxon>
    </lineage>
</organism>
<feature type="domain" description="Fe-containing alcohol dehydrogenase-like C-terminal" evidence="3">
    <location>
        <begin position="186"/>
        <end position="380"/>
    </location>
</feature>
<dbReference type="GO" id="GO:0004022">
    <property type="term" value="F:alcohol dehydrogenase (NAD+) activity"/>
    <property type="evidence" value="ECO:0007669"/>
    <property type="project" value="TreeGrafter"/>
</dbReference>
<dbReference type="GO" id="GO:0005739">
    <property type="term" value="C:mitochondrion"/>
    <property type="evidence" value="ECO:0007669"/>
    <property type="project" value="TreeGrafter"/>
</dbReference>
<keyword evidence="5" id="KW-1185">Reference proteome</keyword>
<dbReference type="SUPFAM" id="SSF56796">
    <property type="entry name" value="Dehydroquinate synthase-like"/>
    <property type="match status" value="1"/>
</dbReference>
<dbReference type="GO" id="GO:0046872">
    <property type="term" value="F:metal ion binding"/>
    <property type="evidence" value="ECO:0007669"/>
    <property type="project" value="InterPro"/>
</dbReference>
<dbReference type="AlphaFoldDB" id="A0A9Q5HZK6"/>
<evidence type="ECO:0000259" key="3">
    <source>
        <dbReference type="Pfam" id="PF25137"/>
    </source>
</evidence>
<dbReference type="EMBL" id="LNZH02000167">
    <property type="protein sequence ID" value="OCB88945.1"/>
    <property type="molecule type" value="Genomic_DNA"/>
</dbReference>
<gene>
    <name evidence="4" type="ORF">A7U60_g3900</name>
</gene>
<dbReference type="Proteomes" id="UP000757232">
    <property type="component" value="Unassembled WGS sequence"/>
</dbReference>
<protein>
    <submittedName>
        <fullName evidence="4">Alcohol dehydrogenase IV</fullName>
    </submittedName>
</protein>
<dbReference type="CDD" id="cd08192">
    <property type="entry name" value="MAR-like"/>
    <property type="match status" value="1"/>
</dbReference>
<dbReference type="Gene3D" id="1.20.1090.10">
    <property type="entry name" value="Dehydroquinate synthase-like - alpha domain"/>
    <property type="match status" value="1"/>
</dbReference>
<dbReference type="InterPro" id="IPR001670">
    <property type="entry name" value="ADH_Fe/GldA"/>
</dbReference>
<evidence type="ECO:0000259" key="2">
    <source>
        <dbReference type="Pfam" id="PF00465"/>
    </source>
</evidence>
<dbReference type="OrthoDB" id="3360544at2759"/>
<sequence>MDSELHGFYGYLDPLKGVFYGPGCLKDALPKLLQMLEVNKALVVTGKSLHTKTDVVRKVEQVLKSRNAYGDTFWEVGEHAPVAGINAGIDTLRRAGADFIVSVGGGSPIGASKTIIHLVHEEDRNREYLKHIIVSTTLSAAEYSPNSAYTDESGEKSTVSDLGLAPSGVILDAELTVSTPERLWLSTGIRALDHAAENLYRKGVPYPFKVLSYDALSVLFTCLPLSKSHPTDLIIRQKLQIAAWMSRWPLQLETKSATGLSHALGHRLGSKFKIPHGITSCLTLAPVISLQAQFASPEEKKALARSLSYLKIESAGNVEEDVRLLAHAVEHLVAKLGLMTSLEDYGVPSEYLRNIAEGALGEAGIEGSGDPRSESIVEMLEGLYSE</sequence>
<dbReference type="InterPro" id="IPR018211">
    <property type="entry name" value="ADH_Fe_CS"/>
</dbReference>
<dbReference type="PROSITE" id="PS00060">
    <property type="entry name" value="ADH_IRON_2"/>
    <property type="match status" value="1"/>
</dbReference>
<keyword evidence="1" id="KW-0560">Oxidoreductase</keyword>
<feature type="domain" description="Alcohol dehydrogenase iron-type/glycerol dehydrogenase GldA" evidence="2">
    <location>
        <begin position="18"/>
        <end position="172"/>
    </location>
</feature>
<accession>A0A9Q5HZK6</accession>
<dbReference type="PANTHER" id="PTHR11496">
    <property type="entry name" value="ALCOHOL DEHYDROGENASE"/>
    <property type="match status" value="1"/>
</dbReference>
<dbReference type="PANTHER" id="PTHR11496:SF97">
    <property type="entry name" value="ALCOHOL DEHYDROGENASE IRON-TYPE_GLYCEROL DEHYDROGENASE GLDA DOMAIN-CONTAINING PROTEIN"/>
    <property type="match status" value="1"/>
</dbReference>
<dbReference type="Pfam" id="PF25137">
    <property type="entry name" value="ADH_Fe_C"/>
    <property type="match status" value="1"/>
</dbReference>
<reference evidence="4" key="1">
    <citation type="submission" date="2016-06" db="EMBL/GenBank/DDBJ databases">
        <title>Draft Genome sequence of the fungus Inonotus baumii.</title>
        <authorList>
            <person name="Zhu H."/>
            <person name="Lin W."/>
        </authorList>
    </citation>
    <scope>NUCLEOTIDE SEQUENCE</scope>
    <source>
        <strain evidence="4">821</strain>
    </source>
</reference>